<dbReference type="SUPFAM" id="SSF50156">
    <property type="entry name" value="PDZ domain-like"/>
    <property type="match status" value="1"/>
</dbReference>
<feature type="region of interest" description="Disordered" evidence="6">
    <location>
        <begin position="626"/>
        <end position="659"/>
    </location>
</feature>
<dbReference type="InterPro" id="IPR005151">
    <property type="entry name" value="Tail-specific_protease"/>
</dbReference>
<comment type="caution">
    <text evidence="8">The sequence shown here is derived from an EMBL/GenBank/DDBJ whole genome shotgun (WGS) entry which is preliminary data.</text>
</comment>
<dbReference type="InterPro" id="IPR040573">
    <property type="entry name" value="TSP_N"/>
</dbReference>
<dbReference type="PANTHER" id="PTHR32060:SF22">
    <property type="entry name" value="CARBOXYL-TERMINAL-PROCESSING PEPTIDASE 3, CHLOROPLASTIC"/>
    <property type="match status" value="1"/>
</dbReference>
<protein>
    <submittedName>
        <fullName evidence="8">Carboxy terminal-processing peptidase</fullName>
        <ecNumber evidence="8">3.4.21.102</ecNumber>
    </submittedName>
</protein>
<evidence type="ECO:0000256" key="4">
    <source>
        <dbReference type="ARBA" id="ARBA00022825"/>
    </source>
</evidence>
<dbReference type="Gene3D" id="3.90.226.10">
    <property type="entry name" value="2-enoyl-CoA Hydratase, Chain A, domain 1"/>
    <property type="match status" value="1"/>
</dbReference>
<name>A0ABT3CSE3_9BACT</name>
<feature type="compositionally biased region" description="Basic and acidic residues" evidence="6">
    <location>
        <begin position="626"/>
        <end position="644"/>
    </location>
</feature>
<dbReference type="InterPro" id="IPR020992">
    <property type="entry name" value="Tail_Prtase_C"/>
</dbReference>
<dbReference type="CDD" id="cd06782">
    <property type="entry name" value="cpPDZ_CPP-like"/>
    <property type="match status" value="1"/>
</dbReference>
<dbReference type="InterPro" id="IPR029045">
    <property type="entry name" value="ClpP/crotonase-like_dom_sf"/>
</dbReference>
<keyword evidence="4 5" id="KW-0720">Serine protease</keyword>
<proteinExistence type="inferred from homology"/>
<organism evidence="8 9">
    <name type="scientific">Reichenbachiella ulvae</name>
    <dbReference type="NCBI Taxonomy" id="2980104"/>
    <lineage>
        <taxon>Bacteria</taxon>
        <taxon>Pseudomonadati</taxon>
        <taxon>Bacteroidota</taxon>
        <taxon>Cytophagia</taxon>
        <taxon>Cytophagales</taxon>
        <taxon>Reichenbachiellaceae</taxon>
        <taxon>Reichenbachiella</taxon>
    </lineage>
</organism>
<sequence length="686" mass="78303">MRMREYRKIGVMFVLLLQVIVSQAYTGGDTLATLEPAAKHWKETYLINNLLSKNHYRDMELNDSLSSVIFHDYLESLDGNKSYFLAADIDYFSKYEFELDDYIKRGNVDVAFQIFRIFRERANTRIDYVDEILATGFDYSKQEELNIDDKEIEWAKNNEEINERWRKIIKSQALSLKLAGKTDEEIVESLTNRYKRYRKGINQYNSDDVFQFYMNAYSGSYDPHTNYFSPVSSENFNISMSLSLEGIGARLTQSMDYTVVNEVVPGGPAYKSKLLHKDDKIISVAQGDEGDYVDVIGWRLQDVVQLIRGKKGTVVRLQVLKFDEAAGALPREIRIVRDKIKLEEQSASSEIIPIYNGNKTYKLGVITLPSFYIDFEEARQGVKDYKSTTRDVKRIIEDLQANEVDGILIDLRYNGGGSLMEAIDLTGLFIDQGPVVQVRNSDGSIDIKRDEDIKVQYDGPLAVMINRFSASASEIFSGAIQDYKRGIIVGEASFGKGTVQNLIDLNRMFPNDDERMGQLKLTLAKFYRVTGSSTQNIGVTPDIGFPSGFTAEAFGESSRPNALPWDQIQSSYFRPTNNVSPQLIKHLEAIYLSDLDSDVDLQYLQEDIELMKKQQDDNLLSLNYEERKAENDEEQKRKLDREQLTESGGKIGQELTSEEDFQKKLSDDPYLKEGLKLLAELVKEAK</sequence>
<evidence type="ECO:0000256" key="3">
    <source>
        <dbReference type="ARBA" id="ARBA00022801"/>
    </source>
</evidence>
<evidence type="ECO:0000313" key="9">
    <source>
        <dbReference type="Proteomes" id="UP001300692"/>
    </source>
</evidence>
<keyword evidence="3 5" id="KW-0378">Hydrolase</keyword>
<dbReference type="PANTHER" id="PTHR32060">
    <property type="entry name" value="TAIL-SPECIFIC PROTEASE"/>
    <property type="match status" value="1"/>
</dbReference>
<dbReference type="Pfam" id="PF00595">
    <property type="entry name" value="PDZ"/>
    <property type="match status" value="1"/>
</dbReference>
<dbReference type="RefSeq" id="WP_264136958.1">
    <property type="nucleotide sequence ID" value="NZ_JAOYOD010000001.1"/>
</dbReference>
<dbReference type="SMART" id="SM00245">
    <property type="entry name" value="TSPc"/>
    <property type="match status" value="1"/>
</dbReference>
<keyword evidence="9" id="KW-1185">Reference proteome</keyword>
<keyword evidence="2 5" id="KW-0645">Protease</keyword>
<evidence type="ECO:0000313" key="8">
    <source>
        <dbReference type="EMBL" id="MCV9386173.1"/>
    </source>
</evidence>
<feature type="domain" description="PDZ" evidence="7">
    <location>
        <begin position="237"/>
        <end position="314"/>
    </location>
</feature>
<accession>A0ABT3CSE3</accession>
<comment type="similarity">
    <text evidence="1 5">Belongs to the peptidase S41A family.</text>
</comment>
<dbReference type="Pfam" id="PF17804">
    <property type="entry name" value="TSP_NTD"/>
    <property type="match status" value="1"/>
</dbReference>
<dbReference type="InterPro" id="IPR036034">
    <property type="entry name" value="PDZ_sf"/>
</dbReference>
<dbReference type="SUPFAM" id="SSF52096">
    <property type="entry name" value="ClpP/crotonase"/>
    <property type="match status" value="1"/>
</dbReference>
<evidence type="ECO:0000256" key="5">
    <source>
        <dbReference type="RuleBase" id="RU004404"/>
    </source>
</evidence>
<dbReference type="Gene3D" id="2.30.42.10">
    <property type="match status" value="1"/>
</dbReference>
<evidence type="ECO:0000256" key="6">
    <source>
        <dbReference type="SAM" id="MobiDB-lite"/>
    </source>
</evidence>
<dbReference type="EC" id="3.4.21.102" evidence="8"/>
<evidence type="ECO:0000256" key="2">
    <source>
        <dbReference type="ARBA" id="ARBA00022670"/>
    </source>
</evidence>
<dbReference type="Pfam" id="PF03572">
    <property type="entry name" value="Peptidase_S41"/>
    <property type="match status" value="1"/>
</dbReference>
<dbReference type="CDD" id="cd07560">
    <property type="entry name" value="Peptidase_S41_CPP"/>
    <property type="match status" value="1"/>
</dbReference>
<dbReference type="SMART" id="SM00228">
    <property type="entry name" value="PDZ"/>
    <property type="match status" value="1"/>
</dbReference>
<dbReference type="Proteomes" id="UP001300692">
    <property type="component" value="Unassembled WGS sequence"/>
</dbReference>
<gene>
    <name evidence="8" type="ORF">N7U62_05830</name>
</gene>
<dbReference type="PROSITE" id="PS50106">
    <property type="entry name" value="PDZ"/>
    <property type="match status" value="1"/>
</dbReference>
<dbReference type="Pfam" id="PF11818">
    <property type="entry name" value="DUF3340"/>
    <property type="match status" value="1"/>
</dbReference>
<dbReference type="GO" id="GO:0004252">
    <property type="term" value="F:serine-type endopeptidase activity"/>
    <property type="evidence" value="ECO:0007669"/>
    <property type="project" value="UniProtKB-EC"/>
</dbReference>
<dbReference type="EMBL" id="JAOYOD010000001">
    <property type="protein sequence ID" value="MCV9386173.1"/>
    <property type="molecule type" value="Genomic_DNA"/>
</dbReference>
<evidence type="ECO:0000259" key="7">
    <source>
        <dbReference type="PROSITE" id="PS50106"/>
    </source>
</evidence>
<dbReference type="InterPro" id="IPR001478">
    <property type="entry name" value="PDZ"/>
</dbReference>
<reference evidence="8 9" key="1">
    <citation type="submission" date="2022-10" db="EMBL/GenBank/DDBJ databases">
        <title>Comparative genomics and taxonomic characterization of three novel marine species of genus Reichenbachiella exhibiting antioxidant and polysaccharide degradation activities.</title>
        <authorList>
            <person name="Muhammad N."/>
            <person name="Lee Y.-J."/>
            <person name="Ko J."/>
            <person name="Kim S.-G."/>
        </authorList>
    </citation>
    <scope>NUCLEOTIDE SEQUENCE [LARGE SCALE GENOMIC DNA]</scope>
    <source>
        <strain evidence="8 9">ABR2-5</strain>
    </source>
</reference>
<dbReference type="InterPro" id="IPR004447">
    <property type="entry name" value="Peptidase_S41A"/>
</dbReference>
<dbReference type="NCBIfam" id="TIGR00225">
    <property type="entry name" value="prc"/>
    <property type="match status" value="1"/>
</dbReference>
<evidence type="ECO:0000256" key="1">
    <source>
        <dbReference type="ARBA" id="ARBA00009179"/>
    </source>
</evidence>